<keyword evidence="2" id="KW-0732">Signal</keyword>
<accession>A0A557ZPB7</accession>
<organism evidence="3 4">
    <name type="scientific">Amycolatopsis acidiphila</name>
    <dbReference type="NCBI Taxonomy" id="715473"/>
    <lineage>
        <taxon>Bacteria</taxon>
        <taxon>Bacillati</taxon>
        <taxon>Actinomycetota</taxon>
        <taxon>Actinomycetes</taxon>
        <taxon>Pseudonocardiales</taxon>
        <taxon>Pseudonocardiaceae</taxon>
        <taxon>Amycolatopsis</taxon>
    </lineage>
</organism>
<evidence type="ECO:0000256" key="2">
    <source>
        <dbReference type="SAM" id="SignalP"/>
    </source>
</evidence>
<dbReference type="RefSeq" id="WP_144646023.1">
    <property type="nucleotide sequence ID" value="NZ_BNAX01000013.1"/>
</dbReference>
<gene>
    <name evidence="3" type="ORF">FNH06_38545</name>
</gene>
<feature type="signal peptide" evidence="2">
    <location>
        <begin position="1"/>
        <end position="27"/>
    </location>
</feature>
<dbReference type="EMBL" id="VJZA01000151">
    <property type="protein sequence ID" value="TVT13867.1"/>
    <property type="molecule type" value="Genomic_DNA"/>
</dbReference>
<feature type="compositionally biased region" description="Polar residues" evidence="1">
    <location>
        <begin position="272"/>
        <end position="282"/>
    </location>
</feature>
<evidence type="ECO:0000313" key="4">
    <source>
        <dbReference type="Proteomes" id="UP000318578"/>
    </source>
</evidence>
<evidence type="ECO:0000313" key="3">
    <source>
        <dbReference type="EMBL" id="TVT13867.1"/>
    </source>
</evidence>
<feature type="compositionally biased region" description="Low complexity" evidence="1">
    <location>
        <begin position="262"/>
        <end position="271"/>
    </location>
</feature>
<protein>
    <submittedName>
        <fullName evidence="3">Uncharacterized protein</fullName>
    </submittedName>
</protein>
<dbReference type="OrthoDB" id="3630276at2"/>
<reference evidence="3 4" key="1">
    <citation type="submission" date="2019-07" db="EMBL/GenBank/DDBJ databases">
        <title>New species of Amycolatopsis and Streptomyces.</title>
        <authorList>
            <person name="Duangmal K."/>
            <person name="Teo W.F.A."/>
            <person name="Lipun K."/>
        </authorList>
    </citation>
    <scope>NUCLEOTIDE SEQUENCE [LARGE SCALE GENOMIC DNA]</scope>
    <source>
        <strain evidence="3 4">JCM 30562</strain>
    </source>
</reference>
<feature type="chain" id="PRO_5038742714" evidence="2">
    <location>
        <begin position="28"/>
        <end position="282"/>
    </location>
</feature>
<sequence length="282" mass="28878">MSLRKKVVGAGVLVAPLFLFMSGTGTAGADTWHDWGGSSFGVSGSYAGLGGAATFDQSSSADDDGASYSADGSWAGIGGAGVFDLASSSHEDSDHGNSWADTEWFGYGGHDRKAEPAGRHKAAETPKCGGGCHDADDNDQDATVVYHESSGCGCHDTDDNEHHAVQHEPAHDEAVVHHDANDEHENVVHHEADVPDTVSVHHDSATAAGPGGASSHGTGALATGDHSRYHKWSYSAGPEGASAWQQFSAADEDSAVYHVDSSAAGHDGAASYTNSSGAFGDD</sequence>
<evidence type="ECO:0000256" key="1">
    <source>
        <dbReference type="SAM" id="MobiDB-lite"/>
    </source>
</evidence>
<dbReference type="Proteomes" id="UP000318578">
    <property type="component" value="Unassembled WGS sequence"/>
</dbReference>
<keyword evidence="4" id="KW-1185">Reference proteome</keyword>
<feature type="region of interest" description="Disordered" evidence="1">
    <location>
        <begin position="201"/>
        <end position="222"/>
    </location>
</feature>
<feature type="region of interest" description="Disordered" evidence="1">
    <location>
        <begin position="262"/>
        <end position="282"/>
    </location>
</feature>
<name>A0A557ZPB7_9PSEU</name>
<dbReference type="AlphaFoldDB" id="A0A557ZPB7"/>
<proteinExistence type="predicted"/>
<comment type="caution">
    <text evidence="3">The sequence shown here is derived from an EMBL/GenBank/DDBJ whole genome shotgun (WGS) entry which is preliminary data.</text>
</comment>